<gene>
    <name evidence="5" type="ORF">AUP43_14695</name>
</gene>
<evidence type="ECO:0000259" key="4">
    <source>
        <dbReference type="Pfam" id="PF00441"/>
    </source>
</evidence>
<name>A0A154VBS8_9PROT</name>
<evidence type="ECO:0000256" key="3">
    <source>
        <dbReference type="ARBA" id="ARBA00023002"/>
    </source>
</evidence>
<evidence type="ECO:0000313" key="6">
    <source>
        <dbReference type="Proteomes" id="UP000076400"/>
    </source>
</evidence>
<protein>
    <recommendedName>
        <fullName evidence="4">Acyl-CoA dehydrogenase/oxidase C-terminal domain-containing protein</fullName>
    </recommendedName>
</protein>
<keyword evidence="6" id="KW-1185">Reference proteome</keyword>
<organism evidence="5 6">
    <name type="scientific">Oceanibaculum pacificum</name>
    <dbReference type="NCBI Taxonomy" id="580166"/>
    <lineage>
        <taxon>Bacteria</taxon>
        <taxon>Pseudomonadati</taxon>
        <taxon>Pseudomonadota</taxon>
        <taxon>Alphaproteobacteria</taxon>
        <taxon>Rhodospirillales</taxon>
        <taxon>Oceanibaculaceae</taxon>
        <taxon>Oceanibaculum</taxon>
    </lineage>
</organism>
<evidence type="ECO:0000256" key="1">
    <source>
        <dbReference type="ARBA" id="ARBA00022630"/>
    </source>
</evidence>
<feature type="domain" description="Acyl-CoA dehydrogenase/oxidase C-terminal" evidence="4">
    <location>
        <begin position="188"/>
        <end position="296"/>
    </location>
</feature>
<dbReference type="PANTHER" id="PTHR43884">
    <property type="entry name" value="ACYL-COA DEHYDROGENASE"/>
    <property type="match status" value="1"/>
</dbReference>
<keyword evidence="3" id="KW-0560">Oxidoreductase</keyword>
<proteinExistence type="predicted"/>
<dbReference type="SUPFAM" id="SSF47203">
    <property type="entry name" value="Acyl-CoA dehydrogenase C-terminal domain-like"/>
    <property type="match status" value="1"/>
</dbReference>
<evidence type="ECO:0000313" key="5">
    <source>
        <dbReference type="EMBL" id="KZC98823.1"/>
    </source>
</evidence>
<sequence>MLFETADRLLAKECTAERLLEAQAGGWLAGPWAALEQAGLTQAMSLGEELPASTAVQLARIAGSHALPLPLAETMLAGWLLARAGLDAPEGAISLAMGDDLSFEDGKASGTLRRVPWGRHVAHVVTVVERYGVAHLLCLPTAGAGLTEGANLAFEPRDDLAVDSAPVAAAAFADGVAGFRAAAAAIRALAMAGAMASTLDLTVRYANERSQFGRPIGKFQAIQHNMAILAGQAAAALGAGDIAAEALGAREIGVLPIAIAKVRAGEAAGIVAGLAHQIHGAIGFSQEYRLHFLTKRLWSWREEFGAEAEWSRLIGRQAVAAGPEGLWPLVASI</sequence>
<dbReference type="EMBL" id="LPXN01000169">
    <property type="protein sequence ID" value="KZC98823.1"/>
    <property type="molecule type" value="Genomic_DNA"/>
</dbReference>
<dbReference type="PANTHER" id="PTHR43884:SF20">
    <property type="entry name" value="ACYL-COA DEHYDROGENASE FADE28"/>
    <property type="match status" value="1"/>
</dbReference>
<dbReference type="InterPro" id="IPR009075">
    <property type="entry name" value="AcylCo_DH/oxidase_C"/>
</dbReference>
<dbReference type="Proteomes" id="UP000076400">
    <property type="component" value="Unassembled WGS sequence"/>
</dbReference>
<dbReference type="InterPro" id="IPR036250">
    <property type="entry name" value="AcylCo_DH-like_C"/>
</dbReference>
<dbReference type="AlphaFoldDB" id="A0A154VBS8"/>
<dbReference type="GO" id="GO:0003995">
    <property type="term" value="F:acyl-CoA dehydrogenase activity"/>
    <property type="evidence" value="ECO:0007669"/>
    <property type="project" value="TreeGrafter"/>
</dbReference>
<reference evidence="5 6" key="1">
    <citation type="submission" date="2015-12" db="EMBL/GenBank/DDBJ databases">
        <title>Genome sequence of Oceanibaculum pacificum MCCC 1A02656.</title>
        <authorList>
            <person name="Lu L."/>
            <person name="Lai Q."/>
            <person name="Shao Z."/>
            <person name="Qian P."/>
        </authorList>
    </citation>
    <scope>NUCLEOTIDE SEQUENCE [LARGE SCALE GENOMIC DNA]</scope>
    <source>
        <strain evidence="5 6">MCCC 1A02656</strain>
    </source>
</reference>
<dbReference type="Pfam" id="PF00441">
    <property type="entry name" value="Acyl-CoA_dh_1"/>
    <property type="match status" value="1"/>
</dbReference>
<accession>A0A154VBS8</accession>
<keyword evidence="1" id="KW-0285">Flavoprotein</keyword>
<comment type="caution">
    <text evidence="5">The sequence shown here is derived from an EMBL/GenBank/DDBJ whole genome shotgun (WGS) entry which is preliminary data.</text>
</comment>
<dbReference type="STRING" id="580166.AUP43_14695"/>
<dbReference type="Gene3D" id="1.20.140.10">
    <property type="entry name" value="Butyryl-CoA Dehydrogenase, subunit A, domain 3"/>
    <property type="match status" value="1"/>
</dbReference>
<evidence type="ECO:0000256" key="2">
    <source>
        <dbReference type="ARBA" id="ARBA00022827"/>
    </source>
</evidence>
<keyword evidence="2" id="KW-0274">FAD</keyword>